<evidence type="ECO:0000259" key="6">
    <source>
        <dbReference type="SMART" id="SM00062"/>
    </source>
</evidence>
<dbReference type="OrthoDB" id="3229768at2"/>
<keyword evidence="3 5" id="KW-0732">Signal</keyword>
<organism evidence="7 8">
    <name type="scientific">Streptosporangium subroseum</name>
    <dbReference type="NCBI Taxonomy" id="106412"/>
    <lineage>
        <taxon>Bacteria</taxon>
        <taxon>Bacillati</taxon>
        <taxon>Actinomycetota</taxon>
        <taxon>Actinomycetes</taxon>
        <taxon>Streptosporangiales</taxon>
        <taxon>Streptosporangiaceae</taxon>
        <taxon>Streptosporangium</taxon>
    </lineage>
</organism>
<evidence type="ECO:0000313" key="7">
    <source>
        <dbReference type="EMBL" id="SNS06909.1"/>
    </source>
</evidence>
<dbReference type="AlphaFoldDB" id="A0A239BGP4"/>
<feature type="domain" description="Solute-binding protein family 3/N-terminal" evidence="6">
    <location>
        <begin position="41"/>
        <end position="264"/>
    </location>
</feature>
<dbReference type="Gene3D" id="3.40.190.10">
    <property type="entry name" value="Periplasmic binding protein-like II"/>
    <property type="match status" value="2"/>
</dbReference>
<feature type="region of interest" description="Disordered" evidence="4">
    <location>
        <begin position="268"/>
        <end position="293"/>
    </location>
</feature>
<protein>
    <submittedName>
        <fullName evidence="7">Amino acid ABC transporter substrate-binding protein, PAAT family</fullName>
    </submittedName>
</protein>
<accession>A0A239BGP4</accession>
<keyword evidence="2" id="KW-0813">Transport</keyword>
<comment type="similarity">
    <text evidence="1">Belongs to the bacterial solute-binding protein 3 family.</text>
</comment>
<dbReference type="PANTHER" id="PTHR30085">
    <property type="entry name" value="AMINO ACID ABC TRANSPORTER PERMEASE"/>
    <property type="match status" value="1"/>
</dbReference>
<evidence type="ECO:0000256" key="2">
    <source>
        <dbReference type="ARBA" id="ARBA00022448"/>
    </source>
</evidence>
<dbReference type="PANTHER" id="PTHR30085:SF6">
    <property type="entry name" value="ABC TRANSPORTER GLUTAMINE-BINDING PROTEIN GLNH"/>
    <property type="match status" value="1"/>
</dbReference>
<dbReference type="Pfam" id="PF00497">
    <property type="entry name" value="SBP_bac_3"/>
    <property type="match status" value="1"/>
</dbReference>
<feature type="chain" id="PRO_5039295168" evidence="5">
    <location>
        <begin position="23"/>
        <end position="306"/>
    </location>
</feature>
<sequence length="306" mass="33243">MTRILRRVAFATALFAATALSACSESTSPPLPGGFLHSGAVIHTGVTTDHPGWSMLDPGANQRSGFDIELADWLSSKLQIDQQYVDVTLEGRIRVLEEEKARMVVATFSITDDRRKRMDFAGPYMITYQGVMVREGDRRIQSYEDLVTEGRNVCVADGTTSHAQLAEKDRKGLTLTVLTALKDCATQLSKGQVDAVSTDQLVLYGFANSELYPGLHVLPDLTFGSKEQYGIGLPDNDFADCEIVSKKLSEFLKEGDWAEFFARSFPGAAPAKHKPAQLDPCEKSTAPSATPQALTSTTVAWAATTG</sequence>
<evidence type="ECO:0000256" key="4">
    <source>
        <dbReference type="SAM" id="MobiDB-lite"/>
    </source>
</evidence>
<dbReference type="EMBL" id="FZOD01000003">
    <property type="protein sequence ID" value="SNS06909.1"/>
    <property type="molecule type" value="Genomic_DNA"/>
</dbReference>
<evidence type="ECO:0000256" key="5">
    <source>
        <dbReference type="SAM" id="SignalP"/>
    </source>
</evidence>
<reference evidence="7 8" key="1">
    <citation type="submission" date="2017-06" db="EMBL/GenBank/DDBJ databases">
        <authorList>
            <person name="Kim H.J."/>
            <person name="Triplett B.A."/>
        </authorList>
    </citation>
    <scope>NUCLEOTIDE SEQUENCE [LARGE SCALE GENOMIC DNA]</scope>
    <source>
        <strain evidence="7 8">CGMCC 4.2132</strain>
    </source>
</reference>
<dbReference type="GO" id="GO:0030288">
    <property type="term" value="C:outer membrane-bounded periplasmic space"/>
    <property type="evidence" value="ECO:0007669"/>
    <property type="project" value="TreeGrafter"/>
</dbReference>
<dbReference type="Proteomes" id="UP000198282">
    <property type="component" value="Unassembled WGS sequence"/>
</dbReference>
<feature type="signal peptide" evidence="5">
    <location>
        <begin position="1"/>
        <end position="22"/>
    </location>
</feature>
<dbReference type="GO" id="GO:0006865">
    <property type="term" value="P:amino acid transport"/>
    <property type="evidence" value="ECO:0007669"/>
    <property type="project" value="TreeGrafter"/>
</dbReference>
<dbReference type="SMART" id="SM00062">
    <property type="entry name" value="PBPb"/>
    <property type="match status" value="1"/>
</dbReference>
<dbReference type="SUPFAM" id="SSF53850">
    <property type="entry name" value="Periplasmic binding protein-like II"/>
    <property type="match status" value="1"/>
</dbReference>
<dbReference type="RefSeq" id="WP_089205901.1">
    <property type="nucleotide sequence ID" value="NZ_FZOD01000003.1"/>
</dbReference>
<dbReference type="InterPro" id="IPR001638">
    <property type="entry name" value="Solute-binding_3/MltF_N"/>
</dbReference>
<dbReference type="GO" id="GO:0005576">
    <property type="term" value="C:extracellular region"/>
    <property type="evidence" value="ECO:0007669"/>
    <property type="project" value="TreeGrafter"/>
</dbReference>
<evidence type="ECO:0000256" key="3">
    <source>
        <dbReference type="ARBA" id="ARBA00022729"/>
    </source>
</evidence>
<keyword evidence="8" id="KW-1185">Reference proteome</keyword>
<evidence type="ECO:0000256" key="1">
    <source>
        <dbReference type="ARBA" id="ARBA00010333"/>
    </source>
</evidence>
<proteinExistence type="inferred from homology"/>
<evidence type="ECO:0000313" key="8">
    <source>
        <dbReference type="Proteomes" id="UP000198282"/>
    </source>
</evidence>
<name>A0A239BGP4_9ACTN</name>
<dbReference type="InterPro" id="IPR051455">
    <property type="entry name" value="Bact_solute-bind_prot3"/>
</dbReference>
<dbReference type="PROSITE" id="PS51257">
    <property type="entry name" value="PROKAR_LIPOPROTEIN"/>
    <property type="match status" value="1"/>
</dbReference>
<gene>
    <name evidence="7" type="ORF">SAMN05216276_1003194</name>
</gene>